<dbReference type="AlphaFoldDB" id="A0AAW0QG75"/>
<keyword evidence="7" id="KW-1185">Reference proteome</keyword>
<evidence type="ECO:0000313" key="7">
    <source>
        <dbReference type="Proteomes" id="UP001392437"/>
    </source>
</evidence>
<gene>
    <name evidence="6" type="ORF">PG999_014072</name>
</gene>
<keyword evidence="3" id="KW-0238">DNA-binding</keyword>
<protein>
    <submittedName>
        <fullName evidence="6">Uncharacterized protein</fullName>
    </submittedName>
</protein>
<dbReference type="EMBL" id="JAQQWP010000011">
    <property type="protein sequence ID" value="KAK8096050.1"/>
    <property type="molecule type" value="Genomic_DNA"/>
</dbReference>
<proteinExistence type="predicted"/>
<evidence type="ECO:0000256" key="4">
    <source>
        <dbReference type="ARBA" id="ARBA00023163"/>
    </source>
</evidence>
<accession>A0AAW0QG75</accession>
<dbReference type="GO" id="GO:0000981">
    <property type="term" value="F:DNA-binding transcription factor activity, RNA polymerase II-specific"/>
    <property type="evidence" value="ECO:0007669"/>
    <property type="project" value="TreeGrafter"/>
</dbReference>
<sequence>MTAHFPFVVLPQSLHVSELARDRPCTCLAVLATASHGKLKLQRSLGSLLNELIASKVAIGPIHSLDMLQGLLVNVAWAHYQPRPRKHTQHLHLAISILCDMRMDRPRQKPELWDVDNGKYQNGPAWNADEMRALAGAYYLSSRYQPIQGTLSSVLMRKSRHFEYTSYLYGHCEHLGQKSQFPTDKHLAYIVGLQKLIEDVDRIMTRDPANASTEIGRVKKRCAEMRASLPFSLHESPPVSMQLSLLELLISQSSLGGSTFGVDKFAEIQGISDRQSHLLEWLSTSISAVQSLISMVLALPAGEERPVSNTAWLAFYCGMALAVRLDLLAARQGPSGAAHHLRRFLDMPNTLRQIAMRFASAAGDEVDASGDRDVFHGMACRSRRLEEWYLEGLGQLQSADRSTEEDTQDYEGSTIAVASSASSGHMGATGAPSQAAGMYAPFDQDHLDTGLYYDADLDFANVLFGDSQGYSVDFEKWTTIE</sequence>
<dbReference type="GO" id="GO:0000976">
    <property type="term" value="F:transcription cis-regulatory region binding"/>
    <property type="evidence" value="ECO:0007669"/>
    <property type="project" value="TreeGrafter"/>
</dbReference>
<dbReference type="PANTHER" id="PTHR31845">
    <property type="entry name" value="FINGER DOMAIN PROTEIN, PUTATIVE-RELATED"/>
    <property type="match status" value="1"/>
</dbReference>
<evidence type="ECO:0000256" key="1">
    <source>
        <dbReference type="ARBA" id="ARBA00004123"/>
    </source>
</evidence>
<dbReference type="InterPro" id="IPR051089">
    <property type="entry name" value="prtT"/>
</dbReference>
<dbReference type="PANTHER" id="PTHR31845:SF37">
    <property type="entry name" value="TRANSCRIPTION FACTOR DOMAIN-CONTAINING PROTEIN"/>
    <property type="match status" value="1"/>
</dbReference>
<evidence type="ECO:0000256" key="2">
    <source>
        <dbReference type="ARBA" id="ARBA00023015"/>
    </source>
</evidence>
<comment type="subcellular location">
    <subcellularLocation>
        <location evidence="1">Nucleus</location>
    </subcellularLocation>
</comment>
<organism evidence="6 7">
    <name type="scientific">Apiospora kogelbergensis</name>
    <dbReference type="NCBI Taxonomy" id="1337665"/>
    <lineage>
        <taxon>Eukaryota</taxon>
        <taxon>Fungi</taxon>
        <taxon>Dikarya</taxon>
        <taxon>Ascomycota</taxon>
        <taxon>Pezizomycotina</taxon>
        <taxon>Sordariomycetes</taxon>
        <taxon>Xylariomycetidae</taxon>
        <taxon>Amphisphaeriales</taxon>
        <taxon>Apiosporaceae</taxon>
        <taxon>Apiospora</taxon>
    </lineage>
</organism>
<evidence type="ECO:0000256" key="3">
    <source>
        <dbReference type="ARBA" id="ARBA00023125"/>
    </source>
</evidence>
<keyword evidence="5" id="KW-0539">Nucleus</keyword>
<dbReference type="GO" id="GO:0005634">
    <property type="term" value="C:nucleus"/>
    <property type="evidence" value="ECO:0007669"/>
    <property type="project" value="UniProtKB-SubCell"/>
</dbReference>
<name>A0AAW0QG75_9PEZI</name>
<reference evidence="6 7" key="1">
    <citation type="submission" date="2023-01" db="EMBL/GenBank/DDBJ databases">
        <title>Analysis of 21 Apiospora genomes using comparative genomics revels a genus with tremendous synthesis potential of carbohydrate active enzymes and secondary metabolites.</title>
        <authorList>
            <person name="Sorensen T."/>
        </authorList>
    </citation>
    <scope>NUCLEOTIDE SEQUENCE [LARGE SCALE GENOMIC DNA]</scope>
    <source>
        <strain evidence="6 7">CBS 117206</strain>
    </source>
</reference>
<dbReference type="Proteomes" id="UP001392437">
    <property type="component" value="Unassembled WGS sequence"/>
</dbReference>
<comment type="caution">
    <text evidence="6">The sequence shown here is derived from an EMBL/GenBank/DDBJ whole genome shotgun (WGS) entry which is preliminary data.</text>
</comment>
<evidence type="ECO:0000256" key="5">
    <source>
        <dbReference type="ARBA" id="ARBA00023242"/>
    </source>
</evidence>
<evidence type="ECO:0000313" key="6">
    <source>
        <dbReference type="EMBL" id="KAK8096050.1"/>
    </source>
</evidence>
<keyword evidence="4" id="KW-0804">Transcription</keyword>
<keyword evidence="2" id="KW-0805">Transcription regulation</keyword>